<gene>
    <name evidence="6" type="ORF">ACEWY4_003797</name>
</gene>
<accession>A0ABD1KSQ8</accession>
<evidence type="ECO:0000259" key="5">
    <source>
        <dbReference type="PROSITE" id="PS50227"/>
    </source>
</evidence>
<dbReference type="SUPFAM" id="SSF111418">
    <property type="entry name" value="Hormone receptor domain"/>
    <property type="match status" value="1"/>
</dbReference>
<dbReference type="PROSITE" id="PS50227">
    <property type="entry name" value="G_PROTEIN_RECEP_F2_3"/>
    <property type="match status" value="1"/>
</dbReference>
<feature type="region of interest" description="Disordered" evidence="3">
    <location>
        <begin position="183"/>
        <end position="254"/>
    </location>
</feature>
<keyword evidence="1" id="KW-0732">Signal</keyword>
<dbReference type="PANTHER" id="PTHR45620:SF15">
    <property type="entry name" value="DIURETIC HORMONE 44 RECEPTOR 1-RELATED"/>
    <property type="match status" value="1"/>
</dbReference>
<dbReference type="Gene3D" id="4.10.1240.10">
    <property type="entry name" value="GPCR, family 2, extracellular hormone receptor domain"/>
    <property type="match status" value="1"/>
</dbReference>
<dbReference type="InterPro" id="IPR001879">
    <property type="entry name" value="GPCR_2_extracellular_dom"/>
</dbReference>
<keyword evidence="7" id="KW-1185">Reference proteome</keyword>
<dbReference type="AlphaFoldDB" id="A0ABD1KSQ8"/>
<dbReference type="EMBL" id="JBHFQA010000003">
    <property type="protein sequence ID" value="KAL2102036.1"/>
    <property type="molecule type" value="Genomic_DNA"/>
</dbReference>
<evidence type="ECO:0000256" key="2">
    <source>
        <dbReference type="ARBA" id="ARBA00023157"/>
    </source>
</evidence>
<feature type="transmembrane region" description="Helical" evidence="4">
    <location>
        <begin position="153"/>
        <end position="173"/>
    </location>
</feature>
<sequence>MSFSHDCVKTVAGDLEKMWYTFTLQVSTLLFVCMGSTSGENTCDSLMMMSGNLTMYSLAYGNQTDHNASEVFCKISIDGIGTCWPSSRAGLMVSQPCPAFFLGVRYNTSNSVYRKCLANGTWALKGNYSQCRAILNTQRKSKLHYQIAVIINYMGHCISLMALLFAFTLFLCLRAEEKRKEEWSGEERRGEQFDVRREEMKGKKMEGKERREQEKQGNGRRGDDRVEEKSGDGRRRGDRRKESGGEDRNLRGKG</sequence>
<keyword evidence="4" id="KW-1133">Transmembrane helix</keyword>
<keyword evidence="4" id="KW-0472">Membrane</keyword>
<dbReference type="InterPro" id="IPR036445">
    <property type="entry name" value="GPCR_2_extracell_dom_sf"/>
</dbReference>
<dbReference type="PRINTS" id="PR01279">
    <property type="entry name" value="CRFRECEPTOR"/>
</dbReference>
<evidence type="ECO:0000313" key="7">
    <source>
        <dbReference type="Proteomes" id="UP001591681"/>
    </source>
</evidence>
<proteinExistence type="predicted"/>
<dbReference type="InterPro" id="IPR017983">
    <property type="entry name" value="GPCR_2_secretin-like_CS"/>
</dbReference>
<dbReference type="Pfam" id="PF02793">
    <property type="entry name" value="HRM"/>
    <property type="match status" value="1"/>
</dbReference>
<reference evidence="6 7" key="1">
    <citation type="submission" date="2024-09" db="EMBL/GenBank/DDBJ databases">
        <title>A chromosome-level genome assembly of Gray's grenadier anchovy, Coilia grayii.</title>
        <authorList>
            <person name="Fu Z."/>
        </authorList>
    </citation>
    <scope>NUCLEOTIDE SEQUENCE [LARGE SCALE GENOMIC DNA]</scope>
    <source>
        <strain evidence="6">G4</strain>
        <tissue evidence="6">Muscle</tissue>
    </source>
</reference>
<feature type="domain" description="G-protein coupled receptors family 2 profile 1" evidence="5">
    <location>
        <begin position="42"/>
        <end position="135"/>
    </location>
</feature>
<name>A0ABD1KSQ8_9TELE</name>
<evidence type="ECO:0000256" key="4">
    <source>
        <dbReference type="SAM" id="Phobius"/>
    </source>
</evidence>
<dbReference type="InterPro" id="IPR050332">
    <property type="entry name" value="GPCR_2"/>
</dbReference>
<dbReference type="SMART" id="SM00008">
    <property type="entry name" value="HormR"/>
    <property type="match status" value="1"/>
</dbReference>
<dbReference type="PROSITE" id="PS00649">
    <property type="entry name" value="G_PROTEIN_RECEP_F2_1"/>
    <property type="match status" value="1"/>
</dbReference>
<evidence type="ECO:0000256" key="1">
    <source>
        <dbReference type="ARBA" id="ARBA00022729"/>
    </source>
</evidence>
<evidence type="ECO:0000313" key="6">
    <source>
        <dbReference type="EMBL" id="KAL2102036.1"/>
    </source>
</evidence>
<dbReference type="Proteomes" id="UP001591681">
    <property type="component" value="Unassembled WGS sequence"/>
</dbReference>
<dbReference type="PANTHER" id="PTHR45620">
    <property type="entry name" value="PDF RECEPTOR-LIKE PROTEIN-RELATED"/>
    <property type="match status" value="1"/>
</dbReference>
<keyword evidence="4" id="KW-0812">Transmembrane</keyword>
<protein>
    <recommendedName>
        <fullName evidence="5">G-protein coupled receptors family 2 profile 1 domain-containing protein</fullName>
    </recommendedName>
</protein>
<evidence type="ECO:0000256" key="3">
    <source>
        <dbReference type="SAM" id="MobiDB-lite"/>
    </source>
</evidence>
<organism evidence="6 7">
    <name type="scientific">Coilia grayii</name>
    <name type="common">Gray's grenadier anchovy</name>
    <dbReference type="NCBI Taxonomy" id="363190"/>
    <lineage>
        <taxon>Eukaryota</taxon>
        <taxon>Metazoa</taxon>
        <taxon>Chordata</taxon>
        <taxon>Craniata</taxon>
        <taxon>Vertebrata</taxon>
        <taxon>Euteleostomi</taxon>
        <taxon>Actinopterygii</taxon>
        <taxon>Neopterygii</taxon>
        <taxon>Teleostei</taxon>
        <taxon>Clupei</taxon>
        <taxon>Clupeiformes</taxon>
        <taxon>Clupeoidei</taxon>
        <taxon>Engraulidae</taxon>
        <taxon>Coilinae</taxon>
        <taxon>Coilia</taxon>
    </lineage>
</organism>
<comment type="caution">
    <text evidence="6">The sequence shown here is derived from an EMBL/GenBank/DDBJ whole genome shotgun (WGS) entry which is preliminary data.</text>
</comment>
<keyword evidence="2" id="KW-1015">Disulfide bond</keyword>
<dbReference type="InterPro" id="IPR003051">
    <property type="entry name" value="GPCR_2_CRF_rcpt"/>
</dbReference>